<reference evidence="5 6" key="1">
    <citation type="journal article" date="2016" name="Genome Announc.">
        <title>First Complete Genome Sequence of a Subdivision 6 Acidobacterium Strain.</title>
        <authorList>
            <person name="Huang S."/>
            <person name="Vieira S."/>
            <person name="Bunk B."/>
            <person name="Riedel T."/>
            <person name="Sproer C."/>
            <person name="Overmann J."/>
        </authorList>
    </citation>
    <scope>NUCLEOTIDE SEQUENCE [LARGE SCALE GENOMIC DNA]</scope>
    <source>
        <strain evidence="6">DSM 100886 HEG_-6_39</strain>
    </source>
</reference>
<comment type="similarity">
    <text evidence="2">Belongs to the prokaryotic Ku family.</text>
</comment>
<dbReference type="OrthoDB" id="9795084at2"/>
<evidence type="ECO:0000256" key="1">
    <source>
        <dbReference type="ARBA" id="ARBA00023125"/>
    </source>
</evidence>
<dbReference type="Proteomes" id="UP000076079">
    <property type="component" value="Chromosome"/>
</dbReference>
<dbReference type="EMBL" id="CP015136">
    <property type="protein sequence ID" value="AMY08230.1"/>
    <property type="molecule type" value="Genomic_DNA"/>
</dbReference>
<comment type="function">
    <text evidence="2">With LigD forms a non-homologous end joining (NHEJ) DNA repair enzyme, which repairs dsDNA breaks with reduced fidelity. Binds linear dsDNA with 5'- and 3'- overhangs but not closed circular dsDNA nor ssDNA. Recruits and stimulates the ligase activity of LigD.</text>
</comment>
<dbReference type="GO" id="GO:0006310">
    <property type="term" value="P:DNA recombination"/>
    <property type="evidence" value="ECO:0007669"/>
    <property type="project" value="UniProtKB-KW"/>
</dbReference>
<feature type="region of interest" description="Disordered" evidence="3">
    <location>
        <begin position="257"/>
        <end position="285"/>
    </location>
</feature>
<evidence type="ECO:0000313" key="6">
    <source>
        <dbReference type="Proteomes" id="UP000076079"/>
    </source>
</evidence>
<dbReference type="Gene3D" id="2.40.290.10">
    <property type="match status" value="1"/>
</dbReference>
<dbReference type="SMART" id="SM00559">
    <property type="entry name" value="Ku78"/>
    <property type="match status" value="1"/>
</dbReference>
<dbReference type="STRING" id="1855912.LuPra_01423"/>
<sequence length="285" mass="31799">MAARATWKGHLKLSLVTIPIRVFPATDAHATISFNQLHEVCQTRIQQKKWCPHCEREVANGEIVKGYEFSKGRFVTVTEEDLSKVRPESTRLINLTQFTTVDQIDPIYFERPYYLAPDGNVAAEAFAVIREGMQGKAGIGKLALYGREYIVAVQPREKGLVMYTLRSADEVRSMSQIEELENVPAKLKPEEVKLAQQVIGTFEGDLDIKSFHDTYQEALRSLIDAKVSGEEIVETEEEAPAKVVDLMEALRRSLETVSAGKKTPAKATLSSGKSDATAKKTRKRA</sequence>
<dbReference type="CDD" id="cd00789">
    <property type="entry name" value="KU_like"/>
    <property type="match status" value="1"/>
</dbReference>
<dbReference type="HAMAP" id="MF_01875">
    <property type="entry name" value="Prokaryotic_Ku"/>
    <property type="match status" value="1"/>
</dbReference>
<dbReference type="PANTHER" id="PTHR41251">
    <property type="entry name" value="NON-HOMOLOGOUS END JOINING PROTEIN KU"/>
    <property type="match status" value="1"/>
</dbReference>
<dbReference type="InterPro" id="IPR006164">
    <property type="entry name" value="DNA_bd_Ku70/Ku80"/>
</dbReference>
<dbReference type="PATRIC" id="fig|1813736.3.peg.1476"/>
<dbReference type="PIRSF" id="PIRSF006493">
    <property type="entry name" value="Prok_Ku"/>
    <property type="match status" value="1"/>
</dbReference>
<evidence type="ECO:0000256" key="2">
    <source>
        <dbReference type="HAMAP-Rule" id="MF_01875"/>
    </source>
</evidence>
<gene>
    <name evidence="5" type="primary">ykoV</name>
    <name evidence="2" type="synonym">ku</name>
    <name evidence="5" type="ORF">LuPra_01423</name>
</gene>
<keyword evidence="2" id="KW-0233">DNA recombination</keyword>
<evidence type="ECO:0000259" key="4">
    <source>
        <dbReference type="SMART" id="SM00559"/>
    </source>
</evidence>
<dbReference type="Pfam" id="PF02735">
    <property type="entry name" value="Ku"/>
    <property type="match status" value="1"/>
</dbReference>
<evidence type="ECO:0000313" key="5">
    <source>
        <dbReference type="EMBL" id="AMY08230.1"/>
    </source>
</evidence>
<feature type="domain" description="Ku" evidence="4">
    <location>
        <begin position="55"/>
        <end position="182"/>
    </location>
</feature>
<evidence type="ECO:0000256" key="3">
    <source>
        <dbReference type="SAM" id="MobiDB-lite"/>
    </source>
</evidence>
<dbReference type="KEGG" id="abac:LuPra_01423"/>
<dbReference type="NCBIfam" id="TIGR02772">
    <property type="entry name" value="Ku_bact"/>
    <property type="match status" value="1"/>
</dbReference>
<dbReference type="InterPro" id="IPR016194">
    <property type="entry name" value="SPOC-like_C_dom_sf"/>
</dbReference>
<dbReference type="GO" id="GO:0003690">
    <property type="term" value="F:double-stranded DNA binding"/>
    <property type="evidence" value="ECO:0007669"/>
    <property type="project" value="UniProtKB-UniRule"/>
</dbReference>
<keyword evidence="2" id="KW-0227">DNA damage</keyword>
<dbReference type="AlphaFoldDB" id="A0A143PJ16"/>
<reference evidence="6" key="2">
    <citation type="submission" date="2016-04" db="EMBL/GenBank/DDBJ databases">
        <title>First Complete Genome Sequence of a Subdivision 6 Acidobacterium.</title>
        <authorList>
            <person name="Huang S."/>
            <person name="Vieira S."/>
            <person name="Bunk B."/>
            <person name="Riedel T."/>
            <person name="Sproeer C."/>
            <person name="Overmann J."/>
        </authorList>
    </citation>
    <scope>NUCLEOTIDE SEQUENCE [LARGE SCALE GENOMIC DNA]</scope>
    <source>
        <strain evidence="6">DSM 100886 HEG_-6_39</strain>
    </source>
</reference>
<comment type="subunit">
    <text evidence="2">Homodimer. Interacts with LigD.</text>
</comment>
<proteinExistence type="inferred from homology"/>
<dbReference type="SUPFAM" id="SSF100939">
    <property type="entry name" value="SPOC domain-like"/>
    <property type="match status" value="1"/>
</dbReference>
<name>A0A143PJ16_LUTPR</name>
<accession>A0A143PJ16</accession>
<dbReference type="RefSeq" id="WP_157898844.1">
    <property type="nucleotide sequence ID" value="NZ_CP015136.1"/>
</dbReference>
<protein>
    <recommendedName>
        <fullName evidence="2">Non-homologous end joining protein Ku</fullName>
    </recommendedName>
</protein>
<keyword evidence="6" id="KW-1185">Reference proteome</keyword>
<keyword evidence="2" id="KW-0234">DNA repair</keyword>
<dbReference type="GO" id="GO:0006303">
    <property type="term" value="P:double-strand break repair via nonhomologous end joining"/>
    <property type="evidence" value="ECO:0007669"/>
    <property type="project" value="UniProtKB-UniRule"/>
</dbReference>
<keyword evidence="1 2" id="KW-0238">DNA-binding</keyword>
<dbReference type="InterPro" id="IPR009187">
    <property type="entry name" value="Prok_Ku"/>
</dbReference>
<organism evidence="5 6">
    <name type="scientific">Luteitalea pratensis</name>
    <dbReference type="NCBI Taxonomy" id="1855912"/>
    <lineage>
        <taxon>Bacteria</taxon>
        <taxon>Pseudomonadati</taxon>
        <taxon>Acidobacteriota</taxon>
        <taxon>Vicinamibacteria</taxon>
        <taxon>Vicinamibacterales</taxon>
        <taxon>Vicinamibacteraceae</taxon>
        <taxon>Luteitalea</taxon>
    </lineage>
</organism>
<dbReference type="PANTHER" id="PTHR41251:SF1">
    <property type="entry name" value="NON-HOMOLOGOUS END JOINING PROTEIN KU"/>
    <property type="match status" value="1"/>
</dbReference>